<keyword evidence="6" id="KW-0472">Membrane</keyword>
<evidence type="ECO:0000256" key="2">
    <source>
        <dbReference type="ARBA" id="ARBA00022490"/>
    </source>
</evidence>
<comment type="subcellular location">
    <subcellularLocation>
        <location evidence="1">Cytoplasm</location>
        <location evidence="1">Cytoskeleton</location>
        <location evidence="1">Cilium basal body</location>
    </subcellularLocation>
</comment>
<dbReference type="Pfam" id="PF07162">
    <property type="entry name" value="B9-C2"/>
    <property type="match status" value="1"/>
</dbReference>
<gene>
    <name evidence="7" type="ORF">AK812_SmicGene6483</name>
</gene>
<sequence>MAQTRGRKDAGRPQMFIFGEIEGAVPTWPLVRLYCSWKLVFDPVKFSVIQGETEGETYTSQVSSQGFCVWNHPLSVQLALKALQVLGFLLAGFVEGSLGARTRHFPGSNFGRGPPPVAAAVQTLGTSSVSRGMRSMERSEPEGGEETSVLYSGKAAWLDAAMKLDGEGNFQKIPTTVCARKMDDALKHLETEEAGGITKEMRHTLIRQTFEKVYLNMGSEIPPEQLKNAIVIKTNKFHPVTVVFLQIITLGLFTVFRPQDDETILVLTEGGRVYLLKVERPNAFGIDLQVALMTFLRLLLVMILIVTAPSFVVMAFGYSGELELDQKVYGKAARNSAVLMGVGGSLLIGAACWLYTHWPADYATRSRQSFKAETVSSIQYTISGAKVARKLIMRLYFGKYPGQAALDGVGLTIGCSAGPVPTSELCEPAAAALGSGGKNSKAQKVQEAQSTNFSPMFVTILTVTLFLVTTLDACFTWFDRVVQISHMATVREFCVEAPSDVEEGKKYCTVSKCTEWAKSIDYDADFCAGVQYYETKTVPKTKDNETDYTSEEMVTNSEVMAICLQYGHSEGTCCGGCLLSVKDIFGGGWYEVMKTILEVVGDVGALLFSFVAAKYAMTVSSASEHLEIVCQRAPTCCGCFTPDTLSDFTSSEPLALKFLEELFIEAWDNEAEDQQVVADPSLNIDGEDEDRGVKAYALENQMPTWEEFLAEKSIVEMDFAKMLLKVNVPVKALGLADTANNKEQVVAAWSEMALLFAPTYTIEVGDHTLVGASKVIEAVAAGLLFAILHLMFRFFVEFKNSMHAVVVTDMRLFYIRQKFRLPGTSLLGVDLRVDAFRHDRDLFYGRCTNVILPWYQRCMGYKFMPGMVYMQCKKGVLKLTRHSGNAMDVFHVVSMLARKSMNISMEKLQKAGIDQHTLMLCKNSVEKGLFKKKDAEDKEIKGVWDIHPQETDVVRRSPDIYLCHEEEAPLYHWSGTEVTALRVWAYFQPRFEEIEATESPYNSTTDVIVTTDRVFLWQRPLLKSFDCKTCLCWGACWCGCLSKFFEAGQLPNTMSFLCYKVMLSFSTESQIDPPLLTNPAHPPVNCPCVDECCACCTRCVTLESFCDVMWDKCSVVPRRPNPRSQLYLMWRSRYGGQQPDLTTVLRPYMDRLVSRVMNLLEDAQIVSRSEDPEQEQMLSRETKVQIKEVEVLRKLMAVVQSDLEQTAVPQ</sequence>
<evidence type="ECO:0000313" key="8">
    <source>
        <dbReference type="Proteomes" id="UP000186817"/>
    </source>
</evidence>
<evidence type="ECO:0000256" key="1">
    <source>
        <dbReference type="ARBA" id="ARBA00004120"/>
    </source>
</evidence>
<keyword evidence="4" id="KW-0206">Cytoskeleton</keyword>
<organism evidence="7 8">
    <name type="scientific">Symbiodinium microadriaticum</name>
    <name type="common">Dinoflagellate</name>
    <name type="synonym">Zooxanthella microadriatica</name>
    <dbReference type="NCBI Taxonomy" id="2951"/>
    <lineage>
        <taxon>Eukaryota</taxon>
        <taxon>Sar</taxon>
        <taxon>Alveolata</taxon>
        <taxon>Dinophyceae</taxon>
        <taxon>Suessiales</taxon>
        <taxon>Symbiodiniaceae</taxon>
        <taxon>Symbiodinium</taxon>
    </lineage>
</organism>
<feature type="transmembrane region" description="Helical" evidence="6">
    <location>
        <begin position="337"/>
        <end position="356"/>
    </location>
</feature>
<dbReference type="OrthoDB" id="425818at2759"/>
<evidence type="ECO:0000256" key="6">
    <source>
        <dbReference type="SAM" id="Phobius"/>
    </source>
</evidence>
<dbReference type="EMBL" id="LSRX01000088">
    <property type="protein sequence ID" value="OLQ09871.1"/>
    <property type="molecule type" value="Genomic_DNA"/>
</dbReference>
<protein>
    <submittedName>
        <fullName evidence="7">Uncharacterized protein</fullName>
    </submittedName>
</protein>
<proteinExistence type="predicted"/>
<feature type="transmembrane region" description="Helical" evidence="6">
    <location>
        <begin position="295"/>
        <end position="316"/>
    </location>
</feature>
<feature type="transmembrane region" description="Helical" evidence="6">
    <location>
        <begin position="237"/>
        <end position="256"/>
    </location>
</feature>
<dbReference type="Proteomes" id="UP000186817">
    <property type="component" value="Unassembled WGS sequence"/>
</dbReference>
<evidence type="ECO:0000313" key="7">
    <source>
        <dbReference type="EMBL" id="OLQ09871.1"/>
    </source>
</evidence>
<dbReference type="GO" id="GO:0005929">
    <property type="term" value="C:cilium"/>
    <property type="evidence" value="ECO:0007669"/>
    <property type="project" value="UniProtKB-ARBA"/>
</dbReference>
<keyword evidence="6" id="KW-0812">Transmembrane</keyword>
<name>A0A1Q9ER48_SYMMI</name>
<comment type="caution">
    <text evidence="7">The sequence shown here is derived from an EMBL/GenBank/DDBJ whole genome shotgun (WGS) entry which is preliminary data.</text>
</comment>
<reference evidence="7 8" key="1">
    <citation type="submission" date="2016-02" db="EMBL/GenBank/DDBJ databases">
        <title>Genome analysis of coral dinoflagellate symbionts highlights evolutionary adaptations to a symbiotic lifestyle.</title>
        <authorList>
            <person name="Aranda M."/>
            <person name="Li Y."/>
            <person name="Liew Y.J."/>
            <person name="Baumgarten S."/>
            <person name="Simakov O."/>
            <person name="Wilson M."/>
            <person name="Piel J."/>
            <person name="Ashoor H."/>
            <person name="Bougouffa S."/>
            <person name="Bajic V.B."/>
            <person name="Ryu T."/>
            <person name="Ravasi T."/>
            <person name="Bayer T."/>
            <person name="Micklem G."/>
            <person name="Kim H."/>
            <person name="Bhak J."/>
            <person name="Lajeunesse T.C."/>
            <person name="Voolstra C.R."/>
        </authorList>
    </citation>
    <scope>NUCLEOTIDE SEQUENCE [LARGE SCALE GENOMIC DNA]</scope>
    <source>
        <strain evidence="7 8">CCMP2467</strain>
    </source>
</reference>
<dbReference type="GO" id="GO:0030030">
    <property type="term" value="P:cell projection organization"/>
    <property type="evidence" value="ECO:0007669"/>
    <property type="project" value="UniProtKB-KW"/>
</dbReference>
<keyword evidence="8" id="KW-1185">Reference proteome</keyword>
<dbReference type="InterPro" id="IPR010796">
    <property type="entry name" value="C2_B9-type_dom"/>
</dbReference>
<dbReference type="AlphaFoldDB" id="A0A1Q9ER48"/>
<feature type="transmembrane region" description="Helical" evidence="6">
    <location>
        <begin position="775"/>
        <end position="796"/>
    </location>
</feature>
<keyword evidence="3" id="KW-0970">Cilium biogenesis/degradation</keyword>
<evidence type="ECO:0000256" key="3">
    <source>
        <dbReference type="ARBA" id="ARBA00022794"/>
    </source>
</evidence>
<evidence type="ECO:0000256" key="4">
    <source>
        <dbReference type="ARBA" id="ARBA00023212"/>
    </source>
</evidence>
<feature type="transmembrane region" description="Helical" evidence="6">
    <location>
        <begin position="456"/>
        <end position="478"/>
    </location>
</feature>
<keyword evidence="5" id="KW-0966">Cell projection</keyword>
<accession>A0A1Q9ER48</accession>
<evidence type="ECO:0000256" key="5">
    <source>
        <dbReference type="ARBA" id="ARBA00023273"/>
    </source>
</evidence>
<keyword evidence="2" id="KW-0963">Cytoplasm</keyword>
<keyword evidence="6" id="KW-1133">Transmembrane helix</keyword>